<evidence type="ECO:0000256" key="1">
    <source>
        <dbReference type="ARBA" id="ARBA00008601"/>
    </source>
</evidence>
<evidence type="ECO:0000313" key="9">
    <source>
        <dbReference type="Proteomes" id="UP000660262"/>
    </source>
</evidence>
<dbReference type="GO" id="GO:0043409">
    <property type="term" value="P:negative regulation of MAPK cascade"/>
    <property type="evidence" value="ECO:0007669"/>
    <property type="project" value="TreeGrafter"/>
</dbReference>
<dbReference type="EMBL" id="BNJQ01000014">
    <property type="protein sequence ID" value="GHP06879.1"/>
    <property type="molecule type" value="Genomic_DNA"/>
</dbReference>
<dbReference type="GO" id="GO:0005829">
    <property type="term" value="C:cytosol"/>
    <property type="evidence" value="ECO:0007669"/>
    <property type="project" value="TreeGrafter"/>
</dbReference>
<evidence type="ECO:0000256" key="5">
    <source>
        <dbReference type="SAM" id="MobiDB-lite"/>
    </source>
</evidence>
<dbReference type="EMBL" id="HBHV01000118">
    <property type="protein sequence ID" value="CAE0007562.1"/>
    <property type="molecule type" value="Transcribed_RNA"/>
</dbReference>
<feature type="compositionally biased region" description="Gly residues" evidence="5">
    <location>
        <begin position="11"/>
        <end position="21"/>
    </location>
</feature>
<evidence type="ECO:0000313" key="7">
    <source>
        <dbReference type="EMBL" id="CAE0007562.1"/>
    </source>
</evidence>
<comment type="similarity">
    <text evidence="1">Belongs to the protein-tyrosine phosphatase family. Non-receptor class dual specificity subfamily.</text>
</comment>
<dbReference type="PANTHER" id="PTHR10159">
    <property type="entry name" value="DUAL SPECIFICITY PROTEIN PHOSPHATASE"/>
    <property type="match status" value="1"/>
</dbReference>
<protein>
    <recommendedName>
        <fullName evidence="2">protein-tyrosine-phosphatase</fullName>
        <ecNumber evidence="2">3.1.3.48</ecNumber>
    </recommendedName>
</protein>
<keyword evidence="4" id="KW-0904">Protein phosphatase</keyword>
<dbReference type="InterPro" id="IPR000387">
    <property type="entry name" value="Tyr_Pase_dom"/>
</dbReference>
<name>A0A6U0BNP4_9CHLO</name>
<evidence type="ECO:0000256" key="4">
    <source>
        <dbReference type="ARBA" id="ARBA00022912"/>
    </source>
</evidence>
<dbReference type="EC" id="3.1.3.48" evidence="2"/>
<dbReference type="Pfam" id="PF00782">
    <property type="entry name" value="DSPc"/>
    <property type="match status" value="1"/>
</dbReference>
<dbReference type="InterPro" id="IPR020422">
    <property type="entry name" value="TYR_PHOSPHATASE_DUAL_dom"/>
</dbReference>
<dbReference type="AlphaFoldDB" id="A0A6U0BNP4"/>
<organism evidence="7">
    <name type="scientific">Pycnococcus provasolii</name>
    <dbReference type="NCBI Taxonomy" id="41880"/>
    <lineage>
        <taxon>Eukaryota</taxon>
        <taxon>Viridiplantae</taxon>
        <taxon>Chlorophyta</taxon>
        <taxon>Pseudoscourfieldiophyceae</taxon>
        <taxon>Pseudoscourfieldiales</taxon>
        <taxon>Pycnococcaceae</taxon>
        <taxon>Pycnococcus</taxon>
    </lineage>
</organism>
<evidence type="ECO:0000259" key="6">
    <source>
        <dbReference type="PROSITE" id="PS50056"/>
    </source>
</evidence>
<dbReference type="PROSITE" id="PS50056">
    <property type="entry name" value="TYR_PHOSPHATASE_2"/>
    <property type="match status" value="1"/>
</dbReference>
<dbReference type="OrthoDB" id="10252009at2759"/>
<sequence length="227" mass="24195">MWPSARSSGAPGAGGPGGGGGSLDYDAEARRLWLRLGLHEGAEAGAGVGVQSRYHALDPIWKHPQTGARIYVGNQSAAADASMLAQHGITHVVNCTDNIPCFHEGKGAFQYYRFDVAWWWRHVDGSHASTAMFVAPMLAFVYNKALCQGHSVLVHCLAGAHRAGTTGTLLLMVLENMRPREAVTVAKMCRPIIDPIGNFPEFLNRVDAAVASGVLPTPKGHSAAETK</sequence>
<dbReference type="InterPro" id="IPR029021">
    <property type="entry name" value="Prot-tyrosine_phosphatase-like"/>
</dbReference>
<dbReference type="Proteomes" id="UP000660262">
    <property type="component" value="Unassembled WGS sequence"/>
</dbReference>
<dbReference type="PANTHER" id="PTHR10159:SF528">
    <property type="entry name" value="PUCKERED, ISOFORM A"/>
    <property type="match status" value="1"/>
</dbReference>
<evidence type="ECO:0000256" key="2">
    <source>
        <dbReference type="ARBA" id="ARBA00013064"/>
    </source>
</evidence>
<proteinExistence type="inferred from homology"/>
<dbReference type="GO" id="GO:0033550">
    <property type="term" value="F:MAP kinase tyrosine phosphatase activity"/>
    <property type="evidence" value="ECO:0007669"/>
    <property type="project" value="TreeGrafter"/>
</dbReference>
<evidence type="ECO:0000256" key="3">
    <source>
        <dbReference type="ARBA" id="ARBA00022801"/>
    </source>
</evidence>
<gene>
    <name evidence="7" type="ORF">PPRO1316_LOCUS80</name>
    <name evidence="8" type="ORF">PPROV_000562300</name>
</gene>
<accession>A0A6U0BNP4</accession>
<dbReference type="InterPro" id="IPR000340">
    <property type="entry name" value="Dual-sp_phosphatase_cat-dom"/>
</dbReference>
<reference evidence="8" key="1">
    <citation type="submission" date="2020-10" db="EMBL/GenBank/DDBJ databases">
        <title>Unveiling of a novel bifunctional photoreceptor, Dualchrome1, isolated from a cosmopolitan green alga.</title>
        <authorList>
            <person name="Suzuki S."/>
            <person name="Kawachi M."/>
        </authorList>
    </citation>
    <scope>NUCLEOTIDE SEQUENCE</scope>
    <source>
        <strain evidence="8">NIES 2893</strain>
    </source>
</reference>
<feature type="compositionally biased region" description="Low complexity" evidence="5">
    <location>
        <begin position="1"/>
        <end position="10"/>
    </location>
</feature>
<feature type="region of interest" description="Disordered" evidence="5">
    <location>
        <begin position="1"/>
        <end position="21"/>
    </location>
</feature>
<evidence type="ECO:0000313" key="8">
    <source>
        <dbReference type="EMBL" id="GHP06879.1"/>
    </source>
</evidence>
<dbReference type="SUPFAM" id="SSF52799">
    <property type="entry name" value="(Phosphotyrosine protein) phosphatases II"/>
    <property type="match status" value="1"/>
</dbReference>
<dbReference type="Gene3D" id="3.90.190.10">
    <property type="entry name" value="Protein tyrosine phosphatase superfamily"/>
    <property type="match status" value="1"/>
</dbReference>
<reference evidence="7" key="2">
    <citation type="submission" date="2021-01" db="EMBL/GenBank/DDBJ databases">
        <authorList>
            <person name="Corre E."/>
            <person name="Pelletier E."/>
            <person name="Niang G."/>
            <person name="Scheremetjew M."/>
            <person name="Finn R."/>
            <person name="Kale V."/>
            <person name="Holt S."/>
            <person name="Cochrane G."/>
            <person name="Meng A."/>
            <person name="Brown T."/>
            <person name="Cohen L."/>
        </authorList>
    </citation>
    <scope>NUCLEOTIDE SEQUENCE</scope>
    <source>
        <strain evidence="7">RCC2336</strain>
    </source>
</reference>
<keyword evidence="9" id="KW-1185">Reference proteome</keyword>
<dbReference type="SMART" id="SM00195">
    <property type="entry name" value="DSPc"/>
    <property type="match status" value="1"/>
</dbReference>
<dbReference type="CDD" id="cd14498">
    <property type="entry name" value="DSP"/>
    <property type="match status" value="1"/>
</dbReference>
<dbReference type="GO" id="GO:0017017">
    <property type="term" value="F:MAP kinase tyrosine/serine/threonine phosphatase activity"/>
    <property type="evidence" value="ECO:0007669"/>
    <property type="project" value="TreeGrafter"/>
</dbReference>
<dbReference type="GO" id="GO:0008330">
    <property type="term" value="F:protein tyrosine/threonine phosphatase activity"/>
    <property type="evidence" value="ECO:0007669"/>
    <property type="project" value="TreeGrafter"/>
</dbReference>
<feature type="domain" description="Tyrosine specific protein phosphatases" evidence="6">
    <location>
        <begin position="148"/>
        <end position="191"/>
    </location>
</feature>
<keyword evidence="3" id="KW-0378">Hydrolase</keyword>